<reference evidence="2 3" key="1">
    <citation type="journal article" date="2012" name="Science">
        <title>The Paleozoic origin of enzymatic lignin decomposition reconstructed from 31 fungal genomes.</title>
        <authorList>
            <person name="Floudas D."/>
            <person name="Binder M."/>
            <person name="Riley R."/>
            <person name="Barry K."/>
            <person name="Blanchette R.A."/>
            <person name="Henrissat B."/>
            <person name="Martinez A.T."/>
            <person name="Otillar R."/>
            <person name="Spatafora J.W."/>
            <person name="Yadav J.S."/>
            <person name="Aerts A."/>
            <person name="Benoit I."/>
            <person name="Boyd A."/>
            <person name="Carlson A."/>
            <person name="Copeland A."/>
            <person name="Coutinho P.M."/>
            <person name="de Vries R.P."/>
            <person name="Ferreira P."/>
            <person name="Findley K."/>
            <person name="Foster B."/>
            <person name="Gaskell J."/>
            <person name="Glotzer D."/>
            <person name="Gorecki P."/>
            <person name="Heitman J."/>
            <person name="Hesse C."/>
            <person name="Hori C."/>
            <person name="Igarashi K."/>
            <person name="Jurgens J.A."/>
            <person name="Kallen N."/>
            <person name="Kersten P."/>
            <person name="Kohler A."/>
            <person name="Kuees U."/>
            <person name="Kumar T.K.A."/>
            <person name="Kuo A."/>
            <person name="LaButti K."/>
            <person name="Larrondo L.F."/>
            <person name="Lindquist E."/>
            <person name="Ling A."/>
            <person name="Lombard V."/>
            <person name="Lucas S."/>
            <person name="Lundell T."/>
            <person name="Martin R."/>
            <person name="McLaughlin D.J."/>
            <person name="Morgenstern I."/>
            <person name="Morin E."/>
            <person name="Murat C."/>
            <person name="Nagy L.G."/>
            <person name="Nolan M."/>
            <person name="Ohm R.A."/>
            <person name="Patyshakuliyeva A."/>
            <person name="Rokas A."/>
            <person name="Ruiz-Duenas F.J."/>
            <person name="Sabat G."/>
            <person name="Salamov A."/>
            <person name="Samejima M."/>
            <person name="Schmutz J."/>
            <person name="Slot J.C."/>
            <person name="St John F."/>
            <person name="Stenlid J."/>
            <person name="Sun H."/>
            <person name="Sun S."/>
            <person name="Syed K."/>
            <person name="Tsang A."/>
            <person name="Wiebenga A."/>
            <person name="Young D."/>
            <person name="Pisabarro A."/>
            <person name="Eastwood D.C."/>
            <person name="Martin F."/>
            <person name="Cullen D."/>
            <person name="Grigoriev I.V."/>
            <person name="Hibbett D.S."/>
        </authorList>
    </citation>
    <scope>NUCLEOTIDE SEQUENCE [LARGE SCALE GENOMIC DNA]</scope>
    <source>
        <strain evidence="2 3">MD-104</strain>
    </source>
</reference>
<gene>
    <name evidence="2" type="ORF">WOLCODRAFT_159628</name>
</gene>
<proteinExistence type="predicted"/>
<accession>A0A2H3JC89</accession>
<evidence type="ECO:0008006" key="4">
    <source>
        <dbReference type="Google" id="ProtNLM"/>
    </source>
</evidence>
<keyword evidence="3" id="KW-1185">Reference proteome</keyword>
<evidence type="ECO:0000313" key="3">
    <source>
        <dbReference type="Proteomes" id="UP000218811"/>
    </source>
</evidence>
<dbReference type="STRING" id="742152.A0A2H3JC89"/>
<protein>
    <recommendedName>
        <fullName evidence="4">HAT C-terminal dimerisation domain-containing protein</fullName>
    </recommendedName>
</protein>
<dbReference type="EMBL" id="KB468007">
    <property type="protein sequence ID" value="PCH39501.1"/>
    <property type="molecule type" value="Genomic_DNA"/>
</dbReference>
<sequence>MRGSRFADGAHISSAGITISKRRNRLKADVVEALQFLKCSIRRDLLFRNSPSLLTEPDAVDETGEPSQSSEAPWDEVVEGLSDSYGTEILGDDDDDVYVPLIN</sequence>
<organism evidence="2 3">
    <name type="scientific">Wolfiporia cocos (strain MD-104)</name>
    <name type="common">Brown rot fungus</name>
    <dbReference type="NCBI Taxonomy" id="742152"/>
    <lineage>
        <taxon>Eukaryota</taxon>
        <taxon>Fungi</taxon>
        <taxon>Dikarya</taxon>
        <taxon>Basidiomycota</taxon>
        <taxon>Agaricomycotina</taxon>
        <taxon>Agaricomycetes</taxon>
        <taxon>Polyporales</taxon>
        <taxon>Phaeolaceae</taxon>
        <taxon>Wolfiporia</taxon>
    </lineage>
</organism>
<evidence type="ECO:0000256" key="1">
    <source>
        <dbReference type="SAM" id="MobiDB-lite"/>
    </source>
</evidence>
<evidence type="ECO:0000313" key="2">
    <source>
        <dbReference type="EMBL" id="PCH39501.1"/>
    </source>
</evidence>
<dbReference type="Proteomes" id="UP000218811">
    <property type="component" value="Unassembled WGS sequence"/>
</dbReference>
<dbReference type="OrthoDB" id="3062869at2759"/>
<name>A0A2H3JC89_WOLCO</name>
<dbReference type="AlphaFoldDB" id="A0A2H3JC89"/>
<feature type="region of interest" description="Disordered" evidence="1">
    <location>
        <begin position="54"/>
        <end position="75"/>
    </location>
</feature>